<dbReference type="GO" id="GO:0005737">
    <property type="term" value="C:cytoplasm"/>
    <property type="evidence" value="ECO:0007669"/>
    <property type="project" value="UniProtKB-SubCell"/>
</dbReference>
<dbReference type="Gene3D" id="3.40.50.11260">
    <property type="match status" value="1"/>
</dbReference>
<keyword evidence="5" id="KW-0067">ATP-binding</keyword>
<name>A0A6C0EHR0_9ZZZZ</name>
<dbReference type="FunFam" id="3.30.565.10:FF:000005">
    <property type="entry name" value="Heat shock protein 90"/>
    <property type="match status" value="1"/>
</dbReference>
<dbReference type="GO" id="GO:0005524">
    <property type="term" value="F:ATP binding"/>
    <property type="evidence" value="ECO:0007669"/>
    <property type="project" value="UniProtKB-KW"/>
</dbReference>
<dbReference type="AlphaFoldDB" id="A0A6C0EHR0"/>
<dbReference type="NCBIfam" id="NF003555">
    <property type="entry name" value="PRK05218.1"/>
    <property type="match status" value="1"/>
</dbReference>
<keyword evidence="3" id="KW-0963">Cytoplasm</keyword>
<dbReference type="FunFam" id="3.40.50.11260:FF:000001">
    <property type="entry name" value="Heat shock protein 90 alpha"/>
    <property type="match status" value="1"/>
</dbReference>
<dbReference type="SUPFAM" id="SSF54211">
    <property type="entry name" value="Ribosomal protein S5 domain 2-like"/>
    <property type="match status" value="1"/>
</dbReference>
<dbReference type="InterPro" id="IPR001404">
    <property type="entry name" value="Hsp90_fam"/>
</dbReference>
<dbReference type="PROSITE" id="PS00298">
    <property type="entry name" value="HSP90"/>
    <property type="match status" value="1"/>
</dbReference>
<dbReference type="PIRSF" id="PIRSF002583">
    <property type="entry name" value="Hsp90"/>
    <property type="match status" value="1"/>
</dbReference>
<dbReference type="GO" id="GO:0140662">
    <property type="term" value="F:ATP-dependent protein folding chaperone"/>
    <property type="evidence" value="ECO:0007669"/>
    <property type="project" value="InterPro"/>
</dbReference>
<dbReference type="Gene3D" id="3.30.565.10">
    <property type="entry name" value="Histidine kinase-like ATPase, C-terminal domain"/>
    <property type="match status" value="1"/>
</dbReference>
<keyword evidence="6" id="KW-0143">Chaperone</keyword>
<dbReference type="Pfam" id="PF13589">
    <property type="entry name" value="HATPase_c_3"/>
    <property type="match status" value="1"/>
</dbReference>
<proteinExistence type="inferred from homology"/>
<dbReference type="GO" id="GO:0051082">
    <property type="term" value="F:unfolded protein binding"/>
    <property type="evidence" value="ECO:0007669"/>
    <property type="project" value="InterPro"/>
</dbReference>
<evidence type="ECO:0000256" key="3">
    <source>
        <dbReference type="ARBA" id="ARBA00022490"/>
    </source>
</evidence>
<evidence type="ECO:0000313" key="8">
    <source>
        <dbReference type="EMBL" id="QHT28597.1"/>
    </source>
</evidence>
<evidence type="ECO:0008006" key="9">
    <source>
        <dbReference type="Google" id="ProtNLM"/>
    </source>
</evidence>
<comment type="similarity">
    <text evidence="2">Belongs to the heat shock protein 90 family.</text>
</comment>
<dbReference type="GO" id="GO:0016887">
    <property type="term" value="F:ATP hydrolysis activity"/>
    <property type="evidence" value="ECO:0007669"/>
    <property type="project" value="InterPro"/>
</dbReference>
<dbReference type="InterPro" id="IPR019805">
    <property type="entry name" value="Heat_shock_protein_90_CS"/>
</dbReference>
<evidence type="ECO:0000256" key="6">
    <source>
        <dbReference type="ARBA" id="ARBA00023186"/>
    </source>
</evidence>
<dbReference type="Pfam" id="PF00183">
    <property type="entry name" value="HSP90"/>
    <property type="match status" value="1"/>
</dbReference>
<accession>A0A6C0EHR0</accession>
<evidence type="ECO:0000256" key="4">
    <source>
        <dbReference type="ARBA" id="ARBA00022741"/>
    </source>
</evidence>
<sequence length="782" mass="88818">MTETQQEQQVEKHNFDADIQQLMHLIVHTFYSNRDVFLRELVSNSSDALDKIRYDDLKNSITDSSYEININLDKESKMLKIQDTGVGMSKEDLLNNLGMIARSGTKNFMKALEAKQDLNLIGQFGVGFYSVFLVADKVVVRTKKNDETAWRWESTGDGSYFLYEDDKTERGTSIELYMKEDALDYLGESKIRDIIKQHSQYMMYPLNLLVSKTREVDVVESLDTATTLNTANDTTTDATLNTVNDNDATATDATATDATATDATATDATATANNDEDGETVNDIKEVLDEGGETSKKTITESYAEWEKLNDQEPIWIKNSDEVTLEEYNKFYKNLTNDYDDCLRYKHFTVEGQIDVKGVVFIPKKAPMDMFQNEPKKNKIKLYVKRVFISDTCEELIPDYMNFVSGIIDSNDLPLTVSREMLQQNRSIKLIKKSITKQVLNLLDDLSGSDDYETFYNEFSKNIKLGIHSDDVNRVKLTKLLRFNTSNSLDKQISLDTYVLNMKENQPGIYYITGENINIVQNSPFLEKLKNKGFDVLFMTDAIDEYVLQYLTEFDGKKLFSVTKVNLDTGDTENTKKELEELSKEFEPLCKKIKEVLKTDVEDVLISNRIVNTPCCLVTAEHGWSANMERIMKAQTLGNNQMAQFMKPKKTLELNPNNNMIKELNKLVGMGDQYSSILNYYIDILYNSSILDSGFSLQNPRTFSENIYRMMDGSIQNFSANPDEFLQNVKSEMNTGGTEESVGVTEESVGVTEESVGVTEESVGVTEESVGVTEETLEVTRE</sequence>
<reference evidence="8" key="1">
    <citation type="journal article" date="2020" name="Nature">
        <title>Giant virus diversity and host interactions through global metagenomics.</title>
        <authorList>
            <person name="Schulz F."/>
            <person name="Roux S."/>
            <person name="Paez-Espino D."/>
            <person name="Jungbluth S."/>
            <person name="Walsh D.A."/>
            <person name="Denef V.J."/>
            <person name="McMahon K.D."/>
            <person name="Konstantinidis K.T."/>
            <person name="Eloe-Fadrosh E.A."/>
            <person name="Kyrpides N.C."/>
            <person name="Woyke T."/>
        </authorList>
    </citation>
    <scope>NUCLEOTIDE SEQUENCE</scope>
    <source>
        <strain evidence="8">GVMAG-M-3300001351-8</strain>
    </source>
</reference>
<evidence type="ECO:0000256" key="1">
    <source>
        <dbReference type="ARBA" id="ARBA00004496"/>
    </source>
</evidence>
<dbReference type="InterPro" id="IPR020575">
    <property type="entry name" value="Hsp90_N"/>
</dbReference>
<evidence type="ECO:0000256" key="2">
    <source>
        <dbReference type="ARBA" id="ARBA00008239"/>
    </source>
</evidence>
<dbReference type="SUPFAM" id="SSF55874">
    <property type="entry name" value="ATPase domain of HSP90 chaperone/DNA topoisomerase II/histidine kinase"/>
    <property type="match status" value="1"/>
</dbReference>
<feature type="region of interest" description="Disordered" evidence="7">
    <location>
        <begin position="734"/>
        <end position="782"/>
    </location>
</feature>
<evidence type="ECO:0000256" key="7">
    <source>
        <dbReference type="SAM" id="MobiDB-lite"/>
    </source>
</evidence>
<dbReference type="FunFam" id="1.20.120.790:FF:000001">
    <property type="entry name" value="Heat shock protein 90 alpha"/>
    <property type="match status" value="1"/>
</dbReference>
<dbReference type="SUPFAM" id="SSF110942">
    <property type="entry name" value="HSP90 C-terminal domain"/>
    <property type="match status" value="1"/>
</dbReference>
<feature type="compositionally biased region" description="Low complexity" evidence="7">
    <location>
        <begin position="735"/>
        <end position="774"/>
    </location>
</feature>
<organism evidence="8">
    <name type="scientific">viral metagenome</name>
    <dbReference type="NCBI Taxonomy" id="1070528"/>
    <lineage>
        <taxon>unclassified sequences</taxon>
        <taxon>metagenomes</taxon>
        <taxon>organismal metagenomes</taxon>
    </lineage>
</organism>
<dbReference type="CDD" id="cd16927">
    <property type="entry name" value="HATPase_Hsp90-like"/>
    <property type="match status" value="1"/>
</dbReference>
<dbReference type="HAMAP" id="MF_00505">
    <property type="entry name" value="HSP90"/>
    <property type="match status" value="1"/>
</dbReference>
<dbReference type="InterPro" id="IPR020568">
    <property type="entry name" value="Ribosomal_Su5_D2-typ_SF"/>
</dbReference>
<dbReference type="InterPro" id="IPR036890">
    <property type="entry name" value="HATPase_C_sf"/>
</dbReference>
<dbReference type="FunFam" id="3.30.230.80:FF:000001">
    <property type="entry name" value="Heat shock protein 90 alpha"/>
    <property type="match status" value="1"/>
</dbReference>
<keyword evidence="4" id="KW-0547">Nucleotide-binding</keyword>
<dbReference type="Gene3D" id="3.30.230.80">
    <property type="match status" value="1"/>
</dbReference>
<dbReference type="EMBL" id="MN738863">
    <property type="protein sequence ID" value="QHT28597.1"/>
    <property type="molecule type" value="Genomic_DNA"/>
</dbReference>
<comment type="subcellular location">
    <subcellularLocation>
        <location evidence="1">Cytoplasm</location>
    </subcellularLocation>
</comment>
<dbReference type="PRINTS" id="PR00775">
    <property type="entry name" value="HEATSHOCK90"/>
</dbReference>
<dbReference type="PANTHER" id="PTHR11528">
    <property type="entry name" value="HEAT SHOCK PROTEIN 90 FAMILY MEMBER"/>
    <property type="match status" value="1"/>
</dbReference>
<dbReference type="Gene3D" id="1.20.120.790">
    <property type="entry name" value="Heat shock protein 90, C-terminal domain"/>
    <property type="match status" value="1"/>
</dbReference>
<protein>
    <recommendedName>
        <fullName evidence="9">Histidine kinase/HSP90-like ATPase domain-containing protein</fullName>
    </recommendedName>
</protein>
<evidence type="ECO:0000256" key="5">
    <source>
        <dbReference type="ARBA" id="ARBA00022840"/>
    </source>
</evidence>
<dbReference type="InterPro" id="IPR037196">
    <property type="entry name" value="HSP90_C"/>
</dbReference>